<comment type="caution">
    <text evidence="1">The sequence shown here is derived from an EMBL/GenBank/DDBJ whole genome shotgun (WGS) entry which is preliminary data.</text>
</comment>
<sequence length="101" mass="12029">IMREIKKEIRSNSALIDSLQKKSEIESISLDTMISNHAKSIFENSELEKYKKQIIVNKLEESIRSKPDMMKYIEKKARKRNIDLDSMIYLDAVWLFENNQY</sequence>
<organism evidence="1">
    <name type="scientific">marine sediment metagenome</name>
    <dbReference type="NCBI Taxonomy" id="412755"/>
    <lineage>
        <taxon>unclassified sequences</taxon>
        <taxon>metagenomes</taxon>
        <taxon>ecological metagenomes</taxon>
    </lineage>
</organism>
<gene>
    <name evidence="1" type="ORF">S03H2_70860</name>
</gene>
<dbReference type="EMBL" id="BARU01047227">
    <property type="protein sequence ID" value="GAH97527.1"/>
    <property type="molecule type" value="Genomic_DNA"/>
</dbReference>
<accession>X1JTZ7</accession>
<feature type="non-terminal residue" evidence="1">
    <location>
        <position position="1"/>
    </location>
</feature>
<protein>
    <submittedName>
        <fullName evidence="1">Uncharacterized protein</fullName>
    </submittedName>
</protein>
<evidence type="ECO:0000313" key="1">
    <source>
        <dbReference type="EMBL" id="GAH97527.1"/>
    </source>
</evidence>
<reference evidence="1" key="1">
    <citation type="journal article" date="2014" name="Front. Microbiol.">
        <title>High frequency of phylogenetically diverse reductive dehalogenase-homologous genes in deep subseafloor sedimentary metagenomes.</title>
        <authorList>
            <person name="Kawai M."/>
            <person name="Futagami T."/>
            <person name="Toyoda A."/>
            <person name="Takaki Y."/>
            <person name="Nishi S."/>
            <person name="Hori S."/>
            <person name="Arai W."/>
            <person name="Tsubouchi T."/>
            <person name="Morono Y."/>
            <person name="Uchiyama I."/>
            <person name="Ito T."/>
            <person name="Fujiyama A."/>
            <person name="Inagaki F."/>
            <person name="Takami H."/>
        </authorList>
    </citation>
    <scope>NUCLEOTIDE SEQUENCE</scope>
    <source>
        <strain evidence="1">Expedition CK06-06</strain>
    </source>
</reference>
<name>X1JTZ7_9ZZZZ</name>
<dbReference type="AlphaFoldDB" id="X1JTZ7"/>
<proteinExistence type="predicted"/>